<keyword evidence="3" id="KW-0813">Transport</keyword>
<dbReference type="InterPro" id="IPR026593">
    <property type="entry name" value="SecY"/>
</dbReference>
<feature type="transmembrane region" description="Helical" evidence="10">
    <location>
        <begin position="69"/>
        <end position="95"/>
    </location>
</feature>
<dbReference type="Gene3D" id="1.10.3370.10">
    <property type="entry name" value="SecY subunit domain"/>
    <property type="match status" value="1"/>
</dbReference>
<feature type="transmembrane region" description="Helical" evidence="10">
    <location>
        <begin position="171"/>
        <end position="192"/>
    </location>
</feature>
<evidence type="ECO:0000256" key="1">
    <source>
        <dbReference type="ARBA" id="ARBA00004127"/>
    </source>
</evidence>
<dbReference type="AlphaFoldDB" id="A0A644U9N1"/>
<evidence type="ECO:0000256" key="6">
    <source>
        <dbReference type="ARBA" id="ARBA00022927"/>
    </source>
</evidence>
<evidence type="ECO:0000256" key="9">
    <source>
        <dbReference type="ARBA" id="ARBA00023136"/>
    </source>
</evidence>
<dbReference type="InterPro" id="IPR019561">
    <property type="entry name" value="Translocon_Sec61/SecY_plug_dom"/>
</dbReference>
<dbReference type="PIRSF" id="PIRSF004557">
    <property type="entry name" value="SecY"/>
    <property type="match status" value="1"/>
</dbReference>
<dbReference type="InterPro" id="IPR023201">
    <property type="entry name" value="SecY_dom_sf"/>
</dbReference>
<dbReference type="Pfam" id="PF10559">
    <property type="entry name" value="Plug_translocon"/>
    <property type="match status" value="1"/>
</dbReference>
<dbReference type="HAMAP" id="MF_01465">
    <property type="entry name" value="SecY"/>
    <property type="match status" value="1"/>
</dbReference>
<feature type="transmembrane region" description="Helical" evidence="10">
    <location>
        <begin position="115"/>
        <end position="135"/>
    </location>
</feature>
<sequence>MILDYLKPLFSILPEVKTPIHRQDFREKLKWTGIILVLYFFLTQVPLYGLSPLAVDQFAQMRAVMAGSFGSILTLGIGPIVTSSIVLQLLVGAKILKLDLSRHEDKALFQGTQKILAMVFTVFEAAVLVYTGSLIPTDPSLLWLLMLQLIIGALLILFLDEVVSKWGFGSGIGLFIAAGVSEAIVVGAFNFLPTQASPGVMPGMIPKFIQSIASGSPDPTILIPLIATIGVFLVAVYGESMRVEIPISHGSVKGHGRIRGSVAKYPLKFIYASNMPVILTSALLVNISLMASVFQKLGFPILGQVANGKPISGIAYYLTTPSSLGVVITDPLKVLIYGLFFIGCCILFSWLWVEMSGLSAKEVSKQLYNSGIQIPGFRSSKRQLYKIMNKYIPALTVLGGVFVGLLAFGADLTQAVGGGTGVLLTVGIIYKLYEEIAQEQLMDMHPMLRKFLGDN</sequence>
<evidence type="ECO:0000259" key="11">
    <source>
        <dbReference type="Pfam" id="PF10559"/>
    </source>
</evidence>
<dbReference type="NCBIfam" id="NF006341">
    <property type="entry name" value="PRK08568.1-5"/>
    <property type="match status" value="1"/>
</dbReference>
<dbReference type="PRINTS" id="PR00303">
    <property type="entry name" value="SECYTRNLCASE"/>
</dbReference>
<keyword evidence="4" id="KW-1003">Cell membrane</keyword>
<feature type="transmembrane region" description="Helical" evidence="10">
    <location>
        <begin position="141"/>
        <end position="159"/>
    </location>
</feature>
<dbReference type="GO" id="GO:0015031">
    <property type="term" value="P:protein transport"/>
    <property type="evidence" value="ECO:0007669"/>
    <property type="project" value="UniProtKB-KW"/>
</dbReference>
<keyword evidence="5 10" id="KW-0812">Transmembrane</keyword>
<dbReference type="GO" id="GO:0016020">
    <property type="term" value="C:membrane"/>
    <property type="evidence" value="ECO:0007669"/>
    <property type="project" value="InterPro"/>
</dbReference>
<comment type="subcellular location">
    <subcellularLocation>
        <location evidence="1">Endomembrane system</location>
        <topology evidence="1">Multi-pass membrane protein</topology>
    </subcellularLocation>
</comment>
<dbReference type="PROSITE" id="PS00755">
    <property type="entry name" value="SECY_1"/>
    <property type="match status" value="1"/>
</dbReference>
<keyword evidence="9 10" id="KW-0472">Membrane</keyword>
<dbReference type="GO" id="GO:0012505">
    <property type="term" value="C:endomembrane system"/>
    <property type="evidence" value="ECO:0007669"/>
    <property type="project" value="UniProtKB-SubCell"/>
</dbReference>
<feature type="transmembrane region" description="Helical" evidence="10">
    <location>
        <begin position="334"/>
        <end position="353"/>
    </location>
</feature>
<feature type="transmembrane region" description="Helical" evidence="10">
    <location>
        <begin position="415"/>
        <end position="433"/>
    </location>
</feature>
<proteinExistence type="inferred from homology"/>
<reference evidence="12" key="1">
    <citation type="submission" date="2019-08" db="EMBL/GenBank/DDBJ databases">
        <authorList>
            <person name="Kucharzyk K."/>
            <person name="Murdoch R.W."/>
            <person name="Higgins S."/>
            <person name="Loffler F."/>
        </authorList>
    </citation>
    <scope>NUCLEOTIDE SEQUENCE</scope>
</reference>
<evidence type="ECO:0000256" key="4">
    <source>
        <dbReference type="ARBA" id="ARBA00022475"/>
    </source>
</evidence>
<keyword evidence="8" id="KW-0811">Translocation</keyword>
<evidence type="ECO:0000256" key="3">
    <source>
        <dbReference type="ARBA" id="ARBA00022448"/>
    </source>
</evidence>
<name>A0A644U9N1_9ZZZZ</name>
<dbReference type="EMBL" id="VSSQ01000090">
    <property type="protein sequence ID" value="MPL75651.1"/>
    <property type="molecule type" value="Genomic_DNA"/>
</dbReference>
<comment type="caution">
    <text evidence="12">The sequence shown here is derived from an EMBL/GenBank/DDBJ whole genome shotgun (WGS) entry which is preliminary data.</text>
</comment>
<dbReference type="PROSITE" id="PS00756">
    <property type="entry name" value="SECY_2"/>
    <property type="match status" value="1"/>
</dbReference>
<evidence type="ECO:0000256" key="10">
    <source>
        <dbReference type="SAM" id="Phobius"/>
    </source>
</evidence>
<dbReference type="InterPro" id="IPR002208">
    <property type="entry name" value="SecY/SEC61-alpha"/>
</dbReference>
<protein>
    <submittedName>
        <fullName evidence="12">Protein translocase subunit SecY</fullName>
    </submittedName>
</protein>
<gene>
    <name evidence="12" type="primary">secY_9</name>
    <name evidence="12" type="ORF">SDC9_21478</name>
</gene>
<dbReference type="SUPFAM" id="SSF103491">
    <property type="entry name" value="Preprotein translocase SecY subunit"/>
    <property type="match status" value="1"/>
</dbReference>
<dbReference type="Pfam" id="PF00344">
    <property type="entry name" value="SecY"/>
    <property type="match status" value="1"/>
</dbReference>
<evidence type="ECO:0000256" key="7">
    <source>
        <dbReference type="ARBA" id="ARBA00022989"/>
    </source>
</evidence>
<comment type="similarity">
    <text evidence="2">Belongs to the SecY/SEC61-alpha family.</text>
</comment>
<accession>A0A644U9N1</accession>
<dbReference type="NCBIfam" id="TIGR00967">
    <property type="entry name" value="3a0501s007"/>
    <property type="match status" value="1"/>
</dbReference>
<evidence type="ECO:0000256" key="2">
    <source>
        <dbReference type="ARBA" id="ARBA00005751"/>
    </source>
</evidence>
<feature type="transmembrane region" description="Helical" evidence="10">
    <location>
        <begin position="391"/>
        <end position="409"/>
    </location>
</feature>
<feature type="domain" description="Translocon Sec61/SecY plug" evidence="11">
    <location>
        <begin position="37"/>
        <end position="70"/>
    </location>
</feature>
<keyword evidence="7 10" id="KW-1133">Transmembrane helix</keyword>
<dbReference type="PANTHER" id="PTHR10906">
    <property type="entry name" value="SECY/SEC61-ALPHA FAMILY MEMBER"/>
    <property type="match status" value="1"/>
</dbReference>
<evidence type="ECO:0000313" key="12">
    <source>
        <dbReference type="EMBL" id="MPL75651.1"/>
    </source>
</evidence>
<feature type="transmembrane region" description="Helical" evidence="10">
    <location>
        <begin position="31"/>
        <end position="49"/>
    </location>
</feature>
<feature type="transmembrane region" description="Helical" evidence="10">
    <location>
        <begin position="269"/>
        <end position="294"/>
    </location>
</feature>
<evidence type="ECO:0000256" key="8">
    <source>
        <dbReference type="ARBA" id="ARBA00023010"/>
    </source>
</evidence>
<evidence type="ECO:0000256" key="5">
    <source>
        <dbReference type="ARBA" id="ARBA00022692"/>
    </source>
</evidence>
<dbReference type="InterPro" id="IPR030659">
    <property type="entry name" value="SecY_CS"/>
</dbReference>
<feature type="transmembrane region" description="Helical" evidence="10">
    <location>
        <begin position="221"/>
        <end position="238"/>
    </location>
</feature>
<organism evidence="12">
    <name type="scientific">bioreactor metagenome</name>
    <dbReference type="NCBI Taxonomy" id="1076179"/>
    <lineage>
        <taxon>unclassified sequences</taxon>
        <taxon>metagenomes</taxon>
        <taxon>ecological metagenomes</taxon>
    </lineage>
</organism>
<keyword evidence="6" id="KW-0653">Protein transport</keyword>